<dbReference type="InterPro" id="IPR006015">
    <property type="entry name" value="Universal_stress_UspA"/>
</dbReference>
<gene>
    <name evidence="3" type="ORF">MPHL21000_02915</name>
</gene>
<feature type="domain" description="UspA" evidence="2">
    <location>
        <begin position="2"/>
        <end position="137"/>
    </location>
</feature>
<organism evidence="3 4">
    <name type="scientific">Mycolicibacterium phlei DSM 43239 = CCUG 21000</name>
    <dbReference type="NCBI Taxonomy" id="1226750"/>
    <lineage>
        <taxon>Bacteria</taxon>
        <taxon>Bacillati</taxon>
        <taxon>Actinomycetota</taxon>
        <taxon>Actinomycetes</taxon>
        <taxon>Mycobacteriales</taxon>
        <taxon>Mycobacteriaceae</taxon>
        <taxon>Mycolicibacterium</taxon>
    </lineage>
</organism>
<comment type="caution">
    <text evidence="3">The sequence shown here is derived from an EMBL/GenBank/DDBJ whole genome shotgun (WGS) entry which is preliminary data.</text>
</comment>
<dbReference type="InterPro" id="IPR006016">
    <property type="entry name" value="UspA"/>
</dbReference>
<dbReference type="Pfam" id="PF00582">
    <property type="entry name" value="Usp"/>
    <property type="match status" value="2"/>
</dbReference>
<evidence type="ECO:0000259" key="2">
    <source>
        <dbReference type="Pfam" id="PF00582"/>
    </source>
</evidence>
<protein>
    <submittedName>
        <fullName evidence="3">Universal stress protein</fullName>
    </submittedName>
</protein>
<keyword evidence="4" id="KW-1185">Reference proteome</keyword>
<dbReference type="AlphaFoldDB" id="A0A5N5VDG0"/>
<proteinExistence type="inferred from homology"/>
<feature type="domain" description="UspA" evidence="2">
    <location>
        <begin position="147"/>
        <end position="276"/>
    </location>
</feature>
<dbReference type="PANTHER" id="PTHR46268">
    <property type="entry name" value="STRESS RESPONSE PROTEIN NHAX"/>
    <property type="match status" value="1"/>
</dbReference>
<evidence type="ECO:0000256" key="1">
    <source>
        <dbReference type="ARBA" id="ARBA00008791"/>
    </source>
</evidence>
<dbReference type="Gene3D" id="3.40.50.620">
    <property type="entry name" value="HUPs"/>
    <property type="match status" value="2"/>
</dbReference>
<sequence length="281" mass="29848">MVVAVDGSPTATAAVNWAAQDADLRGVPLTIVHVLAPVDMSPLVEIPVSPDFWTQRKAQGERIVHEAYQVAAQFTDRVRVERCVLDGPIASTLADLSSDADLIVVGCRGLGGVRGMLLGSVSSALLHRASCPVAVIHDETEPDPRAPVVVGIDGTPASEQATAIAFDEASRRGVDLVAVHTWVNRADFPDDVAPRGYAEQAEEELAQRLAGWSQRYPDVTVRRSVGQDNAAHRLLSEDAQLIVVGSHGRGRLGALLLGSVSSAVAQASRIPVIVARKRSRQ</sequence>
<dbReference type="PRINTS" id="PR01438">
    <property type="entry name" value="UNVRSLSTRESS"/>
</dbReference>
<evidence type="ECO:0000313" key="3">
    <source>
        <dbReference type="EMBL" id="KAB7759993.1"/>
    </source>
</evidence>
<evidence type="ECO:0000313" key="4">
    <source>
        <dbReference type="Proteomes" id="UP000325690"/>
    </source>
</evidence>
<dbReference type="EMBL" id="ANBP01000001">
    <property type="protein sequence ID" value="KAB7759993.1"/>
    <property type="molecule type" value="Genomic_DNA"/>
</dbReference>
<dbReference type="SUPFAM" id="SSF52402">
    <property type="entry name" value="Adenine nucleotide alpha hydrolases-like"/>
    <property type="match status" value="2"/>
</dbReference>
<comment type="similarity">
    <text evidence="1">Belongs to the universal stress protein A family.</text>
</comment>
<name>A0A5N5VDG0_MYCPH</name>
<dbReference type="Proteomes" id="UP000325690">
    <property type="component" value="Unassembled WGS sequence"/>
</dbReference>
<accession>A0A5N5VDG0</accession>
<reference evidence="3 4" key="1">
    <citation type="submission" date="2012-10" db="EMBL/GenBank/DDBJ databases">
        <title>The draft sequence of the Mycobacterium pheli genome.</title>
        <authorList>
            <person name="Pettersson B.M.F."/>
            <person name="Das S."/>
            <person name="Dasgupta S."/>
            <person name="Bhattacharya A."/>
            <person name="Kirsebom L.A."/>
        </authorList>
    </citation>
    <scope>NUCLEOTIDE SEQUENCE [LARGE SCALE GENOMIC DNA]</scope>
    <source>
        <strain evidence="3 4">CCUG 21000</strain>
    </source>
</reference>
<dbReference type="PANTHER" id="PTHR46268:SF6">
    <property type="entry name" value="UNIVERSAL STRESS PROTEIN UP12"/>
    <property type="match status" value="1"/>
</dbReference>
<dbReference type="InterPro" id="IPR014729">
    <property type="entry name" value="Rossmann-like_a/b/a_fold"/>
</dbReference>